<gene>
    <name evidence="3" type="ORF">SAMN05444167_3877</name>
</gene>
<name>A0A1G7QHZ0_9BACT</name>
<protein>
    <submittedName>
        <fullName evidence="3">Heptosyltransferase-1</fullName>
    </submittedName>
</protein>
<evidence type="ECO:0000256" key="1">
    <source>
        <dbReference type="ARBA" id="ARBA00022676"/>
    </source>
</evidence>
<dbReference type="Pfam" id="PF01075">
    <property type="entry name" value="Glyco_transf_9"/>
    <property type="match status" value="1"/>
</dbReference>
<evidence type="ECO:0000313" key="4">
    <source>
        <dbReference type="Proteomes" id="UP000182427"/>
    </source>
</evidence>
<proteinExistence type="predicted"/>
<dbReference type="SUPFAM" id="SSF53756">
    <property type="entry name" value="UDP-Glycosyltransferase/glycogen phosphorylase"/>
    <property type="match status" value="1"/>
</dbReference>
<evidence type="ECO:0000256" key="2">
    <source>
        <dbReference type="ARBA" id="ARBA00022679"/>
    </source>
</evidence>
<evidence type="ECO:0000313" key="3">
    <source>
        <dbReference type="EMBL" id="SDF98078.1"/>
    </source>
</evidence>
<dbReference type="GO" id="GO:0008713">
    <property type="term" value="F:ADP-heptose-lipopolysaccharide heptosyltransferase activity"/>
    <property type="evidence" value="ECO:0007669"/>
    <property type="project" value="TreeGrafter"/>
</dbReference>
<keyword evidence="4" id="KW-1185">Reference proteome</keyword>
<dbReference type="GO" id="GO:0009244">
    <property type="term" value="P:lipopolysaccharide core region biosynthetic process"/>
    <property type="evidence" value="ECO:0007669"/>
    <property type="project" value="TreeGrafter"/>
</dbReference>
<dbReference type="OrthoDB" id="9797795at2"/>
<dbReference type="Gene3D" id="3.40.50.2000">
    <property type="entry name" value="Glycogen Phosphorylase B"/>
    <property type="match status" value="2"/>
</dbReference>
<dbReference type="CDD" id="cd03789">
    <property type="entry name" value="GT9_LPS_heptosyltransferase"/>
    <property type="match status" value="1"/>
</dbReference>
<dbReference type="PANTHER" id="PTHR30160:SF1">
    <property type="entry name" value="LIPOPOLYSACCHARIDE 1,2-N-ACETYLGLUCOSAMINETRANSFERASE-RELATED"/>
    <property type="match status" value="1"/>
</dbReference>
<keyword evidence="1" id="KW-0328">Glycosyltransferase</keyword>
<dbReference type="EMBL" id="LT629690">
    <property type="protein sequence ID" value="SDF98078.1"/>
    <property type="molecule type" value="Genomic_DNA"/>
</dbReference>
<keyword evidence="2 3" id="KW-0808">Transferase</keyword>
<dbReference type="GO" id="GO:0005829">
    <property type="term" value="C:cytosol"/>
    <property type="evidence" value="ECO:0007669"/>
    <property type="project" value="TreeGrafter"/>
</dbReference>
<organism evidence="3 4">
    <name type="scientific">Terriglobus roseus</name>
    <dbReference type="NCBI Taxonomy" id="392734"/>
    <lineage>
        <taxon>Bacteria</taxon>
        <taxon>Pseudomonadati</taxon>
        <taxon>Acidobacteriota</taxon>
        <taxon>Terriglobia</taxon>
        <taxon>Terriglobales</taxon>
        <taxon>Acidobacteriaceae</taxon>
        <taxon>Terriglobus</taxon>
    </lineage>
</organism>
<accession>A0A1G7QHZ0</accession>
<dbReference type="InterPro" id="IPR051199">
    <property type="entry name" value="LPS_LOS_Heptosyltrfase"/>
</dbReference>
<dbReference type="PANTHER" id="PTHR30160">
    <property type="entry name" value="TETRAACYLDISACCHARIDE 4'-KINASE-RELATED"/>
    <property type="match status" value="1"/>
</dbReference>
<dbReference type="Proteomes" id="UP000182427">
    <property type="component" value="Chromosome I"/>
</dbReference>
<reference evidence="3 4" key="1">
    <citation type="submission" date="2016-10" db="EMBL/GenBank/DDBJ databases">
        <authorList>
            <person name="de Groot N.N."/>
        </authorList>
    </citation>
    <scope>NUCLEOTIDE SEQUENCE [LARGE SCALE GENOMIC DNA]</scope>
    <source>
        <strain evidence="3 4">GAS232</strain>
    </source>
</reference>
<dbReference type="InterPro" id="IPR002201">
    <property type="entry name" value="Glyco_trans_9"/>
</dbReference>
<sequence>MGNRLNSAPNILIVRVGAMGDVLHAMPAVAALRAAMPEASIGWAIEPHWSPLLRAYPGVAARGLEMPLVDRVHTVPAKEWSRHPFSFATLSSIRNLRRELRWQRYDIAIDLQGSIRSSVIARMSGARQIVGSADPREKQAGWLYRQRVQTRKTNVVDQAAEIVSAAMKLSLQPVKAPLPVSQPSEQWCDTLFRGLPERPVVLLAPTAGWGAKEWPAVRFGHLARALDERGYTVLVNASPFGPDGAAGMVVAASQGHCRAVPCTIPQLMALVQRVVLVIAGDTGPLHLAAACGVPALGLFGPTDPLRTGPWGMRSKTLRHRLSQTDHRRHAMVERGLAEITVDEVLNTALELLPQSDRK</sequence>
<dbReference type="AlphaFoldDB" id="A0A1G7QHZ0"/>